<evidence type="ECO:0000256" key="1">
    <source>
        <dbReference type="ARBA" id="ARBA00022801"/>
    </source>
</evidence>
<dbReference type="PANTHER" id="PTHR20963">
    <property type="entry name" value="MULTIPLE INOSITOL POLYPHOSPHATE PHOSPHATASE-RELATED"/>
    <property type="match status" value="1"/>
</dbReference>
<feature type="chain" id="PRO_5004381636" evidence="4">
    <location>
        <begin position="17"/>
        <end position="458"/>
    </location>
</feature>
<evidence type="ECO:0000313" key="6">
    <source>
        <dbReference type="Proteomes" id="UP000013776"/>
    </source>
</evidence>
<dbReference type="STRING" id="1097556.R4XJU4"/>
<dbReference type="PIRSF" id="PIRSF000894">
    <property type="entry name" value="Acid_phosphatase"/>
    <property type="match status" value="1"/>
</dbReference>
<feature type="disulfide bond" evidence="3">
    <location>
        <begin position="243"/>
        <end position="257"/>
    </location>
</feature>
<dbReference type="GO" id="GO:0009277">
    <property type="term" value="C:fungal-type cell wall"/>
    <property type="evidence" value="ECO:0007669"/>
    <property type="project" value="TreeGrafter"/>
</dbReference>
<dbReference type="InterPro" id="IPR016274">
    <property type="entry name" value="Histidine_acid_Pase_euk"/>
</dbReference>
<dbReference type="EMBL" id="CAHR02000162">
    <property type="protein sequence ID" value="CCG83617.1"/>
    <property type="molecule type" value="Genomic_DNA"/>
</dbReference>
<dbReference type="Gene3D" id="3.40.50.1240">
    <property type="entry name" value="Phosphoglycerate mutase-like"/>
    <property type="match status" value="1"/>
</dbReference>
<feature type="disulfide bond" evidence="3">
    <location>
        <begin position="60"/>
        <end position="387"/>
    </location>
</feature>
<dbReference type="Proteomes" id="UP000013776">
    <property type="component" value="Unassembled WGS sequence"/>
</dbReference>
<reference evidence="5 6" key="1">
    <citation type="journal article" date="2013" name="MBio">
        <title>Genome sequencing of the plant pathogen Taphrina deformans, the causal agent of peach leaf curl.</title>
        <authorList>
            <person name="Cisse O.H."/>
            <person name="Almeida J.M.G.C.F."/>
            <person name="Fonseca A."/>
            <person name="Kumar A.A."/>
            <person name="Salojaervi J."/>
            <person name="Overmyer K."/>
            <person name="Hauser P.M."/>
            <person name="Pagni M."/>
        </authorList>
    </citation>
    <scope>NUCLEOTIDE SEQUENCE [LARGE SCALE GENOMIC DNA]</scope>
    <source>
        <strain evidence="6">PYCC 5710 / ATCC 11124 / CBS 356.35 / IMI 108563 / JCM 9778 / NBRC 8474</strain>
    </source>
</reference>
<protein>
    <submittedName>
        <fullName evidence="5">Histidine acid phosphatase</fullName>
    </submittedName>
</protein>
<dbReference type="CDD" id="cd07061">
    <property type="entry name" value="HP_HAP_like"/>
    <property type="match status" value="1"/>
</dbReference>
<evidence type="ECO:0000256" key="3">
    <source>
        <dbReference type="PIRSR" id="PIRSR000894-2"/>
    </source>
</evidence>
<dbReference type="PANTHER" id="PTHR20963:SF12">
    <property type="entry name" value="HISTIDINE ACID PHOSPHATASE"/>
    <property type="match status" value="1"/>
</dbReference>
<keyword evidence="3" id="KW-1015">Disulfide bond</keyword>
<dbReference type="GO" id="GO:0003993">
    <property type="term" value="F:acid phosphatase activity"/>
    <property type="evidence" value="ECO:0007669"/>
    <property type="project" value="TreeGrafter"/>
</dbReference>
<evidence type="ECO:0000313" key="5">
    <source>
        <dbReference type="EMBL" id="CCG83617.1"/>
    </source>
</evidence>
<comment type="caution">
    <text evidence="5">The sequence shown here is derived from an EMBL/GenBank/DDBJ whole genome shotgun (WGS) entry which is preliminary data.</text>
</comment>
<dbReference type="InterPro" id="IPR000560">
    <property type="entry name" value="His_Pase_clade-2"/>
</dbReference>
<proteinExistence type="predicted"/>
<feature type="signal peptide" evidence="4">
    <location>
        <begin position="1"/>
        <end position="16"/>
    </location>
</feature>
<keyword evidence="2" id="KW-0325">Glycoprotein</keyword>
<dbReference type="SUPFAM" id="SSF53254">
    <property type="entry name" value="Phosphoglycerate mutase-like"/>
    <property type="match status" value="1"/>
</dbReference>
<dbReference type="InterPro" id="IPR029033">
    <property type="entry name" value="His_PPase_superfam"/>
</dbReference>
<dbReference type="OrthoDB" id="6509975at2759"/>
<dbReference type="Pfam" id="PF00328">
    <property type="entry name" value="His_Phos_2"/>
    <property type="match status" value="1"/>
</dbReference>
<dbReference type="eggNOG" id="KOG1382">
    <property type="taxonomic scope" value="Eukaryota"/>
</dbReference>
<dbReference type="VEuPathDB" id="FungiDB:TAPDE_003936"/>
<sequence length="458" mass="51357">MLFPLVSALLLPHVQAAQVPFRTLSHTEGYKFDPLLHLPGISPYFDAIGSGLSHEAPVDCKVTAASYLIRHAAIYANDDDYEKYIEPFLKKLDQAGGKGFHGSFSFLKKWKTPIDDPKKQLEEITPQGIKDAKKVGKHLLSRYPRLVPTVKHIYADKKSRTQDTAEALAGAFPQSVEVKVISSEASFHAQIPHKYCDAFTKEPGNKELAQFIDHYTLPIIRRISELFPFTLEPYDIIGMQQLCGYESAINGKISKFCPAFTDDEWMSYEYAWDLKYSFMVGHGNPLSPYLGFPWLNVTSALFSKFHEPSHHEDSITSDIPNDDGQRFFLSTTHREVVPFIATALGLFNSSSSAAEEFPLDGINWSRSWRMAELIPFLGHIGIEKVTCRRPGLHQATMKKGEVIEEYVRIIANSAPRPIPACQSGPGASCPVHEFTDLVDAGMREYGDFHGVCDIKKEL</sequence>
<evidence type="ECO:0000256" key="4">
    <source>
        <dbReference type="SAM" id="SignalP"/>
    </source>
</evidence>
<feature type="disulfide bond" evidence="3">
    <location>
        <begin position="421"/>
        <end position="429"/>
    </location>
</feature>
<gene>
    <name evidence="5" type="ORF">TAPDE_003936</name>
</gene>
<accession>R4XJU4</accession>
<organism evidence="5 6">
    <name type="scientific">Taphrina deformans (strain PYCC 5710 / ATCC 11124 / CBS 356.35 / IMI 108563 / JCM 9778 / NBRC 8474)</name>
    <name type="common">Peach leaf curl fungus</name>
    <name type="synonym">Lalaria deformans</name>
    <dbReference type="NCBI Taxonomy" id="1097556"/>
    <lineage>
        <taxon>Eukaryota</taxon>
        <taxon>Fungi</taxon>
        <taxon>Dikarya</taxon>
        <taxon>Ascomycota</taxon>
        <taxon>Taphrinomycotina</taxon>
        <taxon>Taphrinomycetes</taxon>
        <taxon>Taphrinales</taxon>
        <taxon>Taphrinaceae</taxon>
        <taxon>Taphrina</taxon>
    </lineage>
</organism>
<name>R4XJU4_TAPDE</name>
<keyword evidence="4" id="KW-0732">Signal</keyword>
<keyword evidence="6" id="KW-1185">Reference proteome</keyword>
<dbReference type="FunFam" id="3.40.50.1240:FF:000065">
    <property type="entry name" value="Similar to histidine acid phosphatase"/>
    <property type="match status" value="1"/>
</dbReference>
<keyword evidence="1" id="KW-0378">Hydrolase</keyword>
<dbReference type="AlphaFoldDB" id="R4XJU4"/>
<evidence type="ECO:0000256" key="2">
    <source>
        <dbReference type="ARBA" id="ARBA00023180"/>
    </source>
</evidence>